<gene>
    <name evidence="1" type="ORF">ES288_A01G063200v1</name>
</gene>
<organism evidence="1 2">
    <name type="scientific">Gossypium darwinii</name>
    <name type="common">Darwin's cotton</name>
    <name type="synonym">Gossypium barbadense var. darwinii</name>
    <dbReference type="NCBI Taxonomy" id="34276"/>
    <lineage>
        <taxon>Eukaryota</taxon>
        <taxon>Viridiplantae</taxon>
        <taxon>Streptophyta</taxon>
        <taxon>Embryophyta</taxon>
        <taxon>Tracheophyta</taxon>
        <taxon>Spermatophyta</taxon>
        <taxon>Magnoliopsida</taxon>
        <taxon>eudicotyledons</taxon>
        <taxon>Gunneridae</taxon>
        <taxon>Pentapetalae</taxon>
        <taxon>rosids</taxon>
        <taxon>malvids</taxon>
        <taxon>Malvales</taxon>
        <taxon>Malvaceae</taxon>
        <taxon>Malvoideae</taxon>
        <taxon>Gossypium</taxon>
    </lineage>
</organism>
<dbReference type="AlphaFoldDB" id="A0A5D2HIN1"/>
<proteinExistence type="predicted"/>
<dbReference type="Proteomes" id="UP000323506">
    <property type="component" value="Chromosome A01"/>
</dbReference>
<evidence type="ECO:0000313" key="1">
    <source>
        <dbReference type="EMBL" id="TYH30053.1"/>
    </source>
</evidence>
<evidence type="ECO:0000313" key="2">
    <source>
        <dbReference type="Proteomes" id="UP000323506"/>
    </source>
</evidence>
<name>A0A5D2HIN1_GOSDA</name>
<keyword evidence="2" id="KW-1185">Reference proteome</keyword>
<dbReference type="EMBL" id="CM017688">
    <property type="protein sequence ID" value="TYH30053.1"/>
    <property type="molecule type" value="Genomic_DNA"/>
</dbReference>
<reference evidence="1 2" key="1">
    <citation type="submission" date="2019-06" db="EMBL/GenBank/DDBJ databases">
        <title>WGS assembly of Gossypium darwinii.</title>
        <authorList>
            <person name="Chen Z.J."/>
            <person name="Sreedasyam A."/>
            <person name="Ando A."/>
            <person name="Song Q."/>
            <person name="De L."/>
            <person name="Hulse-Kemp A."/>
            <person name="Ding M."/>
            <person name="Ye W."/>
            <person name="Kirkbride R."/>
            <person name="Jenkins J."/>
            <person name="Plott C."/>
            <person name="Lovell J."/>
            <person name="Lin Y.-M."/>
            <person name="Vaughn R."/>
            <person name="Liu B."/>
            <person name="Li W."/>
            <person name="Simpson S."/>
            <person name="Scheffler B."/>
            <person name="Saski C."/>
            <person name="Grover C."/>
            <person name="Hu G."/>
            <person name="Conover J."/>
            <person name="Carlson J."/>
            <person name="Shu S."/>
            <person name="Boston L."/>
            <person name="Williams M."/>
            <person name="Peterson D."/>
            <person name="Mcgee K."/>
            <person name="Jones D."/>
            <person name="Wendel J."/>
            <person name="Stelly D."/>
            <person name="Grimwood J."/>
            <person name="Schmutz J."/>
        </authorList>
    </citation>
    <scope>NUCLEOTIDE SEQUENCE [LARGE SCALE GENOMIC DNA]</scope>
    <source>
        <strain evidence="1">1808015.09</strain>
    </source>
</reference>
<accession>A0A5D2HIN1</accession>
<sequence>MTSFCCFKQTKKTERAPLSSLLGFRNTSFCAAIAFHSSTVDGGCDSNKQAFQPLIEPRLKAKPSKSEKSR</sequence>
<protein>
    <submittedName>
        <fullName evidence="1">Uncharacterized protein</fullName>
    </submittedName>
</protein>